<dbReference type="EMBL" id="CAMPGE010013108">
    <property type="protein sequence ID" value="CAI2371851.1"/>
    <property type="molecule type" value="Genomic_DNA"/>
</dbReference>
<organism evidence="4 5">
    <name type="scientific">Euplotes crassus</name>
    <dbReference type="NCBI Taxonomy" id="5936"/>
    <lineage>
        <taxon>Eukaryota</taxon>
        <taxon>Sar</taxon>
        <taxon>Alveolata</taxon>
        <taxon>Ciliophora</taxon>
        <taxon>Intramacronucleata</taxon>
        <taxon>Spirotrichea</taxon>
        <taxon>Hypotrichia</taxon>
        <taxon>Euplotida</taxon>
        <taxon>Euplotidae</taxon>
        <taxon>Moneuplotes</taxon>
    </lineage>
</organism>
<feature type="transmembrane region" description="Helical" evidence="2">
    <location>
        <begin position="237"/>
        <end position="259"/>
    </location>
</feature>
<feature type="signal peptide" evidence="3">
    <location>
        <begin position="1"/>
        <end position="20"/>
    </location>
</feature>
<feature type="compositionally biased region" description="Low complexity" evidence="1">
    <location>
        <begin position="329"/>
        <end position="348"/>
    </location>
</feature>
<keyword evidence="5" id="KW-1185">Reference proteome</keyword>
<keyword evidence="2" id="KW-1133">Transmembrane helix</keyword>
<comment type="caution">
    <text evidence="4">The sequence shown here is derived from an EMBL/GenBank/DDBJ whole genome shotgun (WGS) entry which is preliminary data.</text>
</comment>
<keyword evidence="2" id="KW-0812">Transmembrane</keyword>
<dbReference type="Proteomes" id="UP001295684">
    <property type="component" value="Unassembled WGS sequence"/>
</dbReference>
<reference evidence="4" key="1">
    <citation type="submission" date="2023-07" db="EMBL/GenBank/DDBJ databases">
        <authorList>
            <consortium name="AG Swart"/>
            <person name="Singh M."/>
            <person name="Singh A."/>
            <person name="Seah K."/>
            <person name="Emmerich C."/>
        </authorList>
    </citation>
    <scope>NUCLEOTIDE SEQUENCE</scope>
    <source>
        <strain evidence="4">DP1</strain>
    </source>
</reference>
<evidence type="ECO:0000256" key="3">
    <source>
        <dbReference type="SAM" id="SignalP"/>
    </source>
</evidence>
<evidence type="ECO:0000313" key="4">
    <source>
        <dbReference type="EMBL" id="CAI2371851.1"/>
    </source>
</evidence>
<sequence length="348" mass="38462">MKSIWIVLLGLGFLQVAVSGIRDQRGKEGEGISSSECRACIEREDRIWCVKKGNFRDGKCCSEKSGLSGCDTSQNNLCSNSNGIEDYVLQDHTYKAGYALCPQKVQDCGSLTYKISLLNETSIMSKSLLTHDVVCSIKIETPILNVDQIELSLKELENINATIVSHTSAYNYKSNGPISEGETKQYKFNSSMFIYVVLVPISGRNSIKLQMSLKSIPEEEKSLLSQAKEFGNSNASIINLCLIIVILVVIVLGGICLLFRCIRNKYLFKYRDFTVDEIPLPDMVAQDQQFDTEVDVSSHRKSIVTIPSPPPTPQKSTPLHPRPCPTLPNNPSSTNPASPLSSALKNFN</sequence>
<feature type="region of interest" description="Disordered" evidence="1">
    <location>
        <begin position="301"/>
        <end position="348"/>
    </location>
</feature>
<evidence type="ECO:0000256" key="1">
    <source>
        <dbReference type="SAM" id="MobiDB-lite"/>
    </source>
</evidence>
<keyword evidence="2" id="KW-0472">Membrane</keyword>
<evidence type="ECO:0000256" key="2">
    <source>
        <dbReference type="SAM" id="Phobius"/>
    </source>
</evidence>
<feature type="chain" id="PRO_5042188221" evidence="3">
    <location>
        <begin position="21"/>
        <end position="348"/>
    </location>
</feature>
<dbReference type="AlphaFoldDB" id="A0AAD1UPM2"/>
<accession>A0AAD1UPM2</accession>
<proteinExistence type="predicted"/>
<evidence type="ECO:0000313" key="5">
    <source>
        <dbReference type="Proteomes" id="UP001295684"/>
    </source>
</evidence>
<protein>
    <submittedName>
        <fullName evidence="4">Uncharacterized protein</fullName>
    </submittedName>
</protein>
<keyword evidence="3" id="KW-0732">Signal</keyword>
<name>A0AAD1UPM2_EUPCR</name>
<gene>
    <name evidence="4" type="ORF">ECRASSUSDP1_LOCUS13176</name>
</gene>